<dbReference type="AlphaFoldDB" id="G7UQ02"/>
<proteinExistence type="predicted"/>
<dbReference type="OrthoDB" id="9798046at2"/>
<dbReference type="InterPro" id="IPR035093">
    <property type="entry name" value="RelE/ParE_toxin_dom_sf"/>
</dbReference>
<dbReference type="KEGG" id="psd:DSC_11210"/>
<evidence type="ECO:0008006" key="4">
    <source>
        <dbReference type="Google" id="ProtNLM"/>
    </source>
</evidence>
<gene>
    <name evidence="2" type="ordered locus">DSC_11210</name>
</gene>
<name>G7UQ02_PSEUP</name>
<sequence>MTLQLARRALELGELPAMGKRLERYRPADVRELLERPYRLIYRVTQTQVEILTVLHYRQLMPADLADLHD</sequence>
<evidence type="ECO:0000313" key="3">
    <source>
        <dbReference type="Proteomes" id="UP000005870"/>
    </source>
</evidence>
<keyword evidence="3" id="KW-1185">Reference proteome</keyword>
<accession>G7UQ02</accession>
<dbReference type="Gene3D" id="3.30.2310.20">
    <property type="entry name" value="RelE-like"/>
    <property type="match status" value="1"/>
</dbReference>
<dbReference type="EMBL" id="CP003093">
    <property type="protein sequence ID" value="AER56886.1"/>
    <property type="molecule type" value="Genomic_DNA"/>
</dbReference>
<dbReference type="HOGENOM" id="CLU_2754944_0_0_6"/>
<dbReference type="Proteomes" id="UP000005870">
    <property type="component" value="Chromosome"/>
</dbReference>
<dbReference type="eggNOG" id="COG3668">
    <property type="taxonomic scope" value="Bacteria"/>
</dbReference>
<dbReference type="STRING" id="1045855.DSC_11210"/>
<reference evidence="2 3" key="1">
    <citation type="journal article" date="2012" name="J. Bacteriol.">
        <title>Complete Genome Sequence of the BTEX-Degrading Bacterium Pseudoxanthomonas spadix BD-a59.</title>
        <authorList>
            <person name="Lee S.H."/>
            <person name="Jin H.M."/>
            <person name="Lee H.J."/>
            <person name="Kim J.M."/>
            <person name="Jeon C.O."/>
        </authorList>
    </citation>
    <scope>NUCLEOTIDE SEQUENCE [LARGE SCALE GENOMIC DNA]</scope>
    <source>
        <strain evidence="2 3">BD-a59</strain>
    </source>
</reference>
<dbReference type="InterPro" id="IPR007712">
    <property type="entry name" value="RelE/ParE_toxin"/>
</dbReference>
<evidence type="ECO:0000256" key="1">
    <source>
        <dbReference type="ARBA" id="ARBA00022649"/>
    </source>
</evidence>
<evidence type="ECO:0000313" key="2">
    <source>
        <dbReference type="EMBL" id="AER56886.1"/>
    </source>
</evidence>
<keyword evidence="1" id="KW-1277">Toxin-antitoxin system</keyword>
<dbReference type="Pfam" id="PF05016">
    <property type="entry name" value="ParE_toxin"/>
    <property type="match status" value="1"/>
</dbReference>
<protein>
    <recommendedName>
        <fullName evidence="4">Type II toxin-antitoxin system RelE/ParE family toxin</fullName>
    </recommendedName>
</protein>
<organism evidence="2 3">
    <name type="scientific">Pseudoxanthomonas spadix (strain BD-a59)</name>
    <dbReference type="NCBI Taxonomy" id="1045855"/>
    <lineage>
        <taxon>Bacteria</taxon>
        <taxon>Pseudomonadati</taxon>
        <taxon>Pseudomonadota</taxon>
        <taxon>Gammaproteobacteria</taxon>
        <taxon>Lysobacterales</taxon>
        <taxon>Lysobacteraceae</taxon>
        <taxon>Pseudoxanthomonas</taxon>
    </lineage>
</organism>